<evidence type="ECO:0000256" key="1">
    <source>
        <dbReference type="ARBA" id="ARBA00038494"/>
    </source>
</evidence>
<feature type="domain" description="Glycosyltransferase 2-like" evidence="2">
    <location>
        <begin position="359"/>
        <end position="496"/>
    </location>
</feature>
<comment type="similarity">
    <text evidence="1">Belongs to the glycosyltransferase 2 family. WaaE/KdtX subfamily.</text>
</comment>
<dbReference type="GO" id="GO:0016020">
    <property type="term" value="C:membrane"/>
    <property type="evidence" value="ECO:0007669"/>
    <property type="project" value="InterPro"/>
</dbReference>
<evidence type="ECO:0000313" key="3">
    <source>
        <dbReference type="EMBL" id="SDF46281.1"/>
    </source>
</evidence>
<dbReference type="SUPFAM" id="SSF53756">
    <property type="entry name" value="UDP-Glycosyltransferase/glycogen phosphorylase"/>
    <property type="match status" value="1"/>
</dbReference>
<dbReference type="RefSeq" id="WP_074539388.1">
    <property type="nucleotide sequence ID" value="NZ_FNBD01000016.1"/>
</dbReference>
<dbReference type="PANTHER" id="PTHR43630:SF2">
    <property type="entry name" value="GLYCOSYLTRANSFERASE"/>
    <property type="match status" value="1"/>
</dbReference>
<dbReference type="InterPro" id="IPR029044">
    <property type="entry name" value="Nucleotide-diphossugar_trans"/>
</dbReference>
<dbReference type="SUPFAM" id="SSF53448">
    <property type="entry name" value="Nucleotide-diphospho-sugar transferases"/>
    <property type="match status" value="1"/>
</dbReference>
<reference evidence="4" key="1">
    <citation type="submission" date="2016-10" db="EMBL/GenBank/DDBJ databases">
        <authorList>
            <person name="Varghese N."/>
            <person name="Submissions S."/>
        </authorList>
    </citation>
    <scope>NUCLEOTIDE SEQUENCE [LARGE SCALE GENOMIC DNA]</scope>
    <source>
        <strain evidence="4">DSM 24729</strain>
    </source>
</reference>
<keyword evidence="3" id="KW-0808">Transferase</keyword>
<dbReference type="Pfam" id="PF04464">
    <property type="entry name" value="Glyphos_transf"/>
    <property type="match status" value="1"/>
</dbReference>
<dbReference type="eggNOG" id="COG1887">
    <property type="taxonomic scope" value="Bacteria"/>
</dbReference>
<dbReference type="InterPro" id="IPR007554">
    <property type="entry name" value="Glycerophosphate_synth"/>
</dbReference>
<dbReference type="Gene3D" id="3.90.550.10">
    <property type="entry name" value="Spore Coat Polysaccharide Biosynthesis Protein SpsA, Chain A"/>
    <property type="match status" value="1"/>
</dbReference>
<dbReference type="AlphaFoldDB" id="A0A1G7LA79"/>
<accession>A0A1G7LA79</accession>
<evidence type="ECO:0000313" key="4">
    <source>
        <dbReference type="Proteomes" id="UP000182114"/>
    </source>
</evidence>
<sequence length="608" mass="71034">MNTILFCQNAYAFGILAPIRDVLQKENHEYIWFIAPKLLDTFPFKKENFTTSILDLQLFESDAIFAPGNEVPYYLRGVKVQIFHGLAGEKKGHFRIRHYFDLYLTQGPYFTEKFNRFKAQHQDFDVVETGWPKLDIYHTAVQEYQKEKEALLKDYQTDKIILYAPTFSPSLTSAPYLLDQIRELALSTGYLLLLKFHDLMDQKWIAAYKKLSEEIPNILFKEDKNITESLLLADLMISDTSSVIYEFLLLDKPVITFKNISKNIQWLDIKSYEGLVGKVKATLEHDTYAPQRKTLNEQYHPYKDGKSAARMVQTTQEYIAKNGVPNERKLSFLRKKKIHKIFGTPTKDIFTGPKKNKISALVITYNEEEHINGVLENLQFADEIIVVDSFSTDTTIEKLKAFNNIHLIQRPFKDFTDQKAYALAQATHNWVLFIDADERLTDALKNEVLKTVNSDQKKAAAYYFLRIFMFEKQRIRFTGTQSDKNYRLFQKSKVKFDTTKTVHETLLVDGESKVLKNKLIHYSYNNFEEFKNKRLKYTSMQANELLAKNKKPTAFHFIVKPAFRFFKHYVIGLGFLDGKKGLVLSYLMGLGIYNRYSELKRLRKENQP</sequence>
<dbReference type="eggNOG" id="COG1216">
    <property type="taxonomic scope" value="Bacteria"/>
</dbReference>
<gene>
    <name evidence="3" type="ORF">SAMN04487992_11661</name>
</gene>
<dbReference type="Pfam" id="PF00535">
    <property type="entry name" value="Glycos_transf_2"/>
    <property type="match status" value="1"/>
</dbReference>
<keyword evidence="4" id="KW-1185">Reference proteome</keyword>
<dbReference type="InterPro" id="IPR001173">
    <property type="entry name" value="Glyco_trans_2-like"/>
</dbReference>
<organism evidence="3 4">
    <name type="scientific">Cellulophaga baltica</name>
    <dbReference type="NCBI Taxonomy" id="76594"/>
    <lineage>
        <taxon>Bacteria</taxon>
        <taxon>Pseudomonadati</taxon>
        <taxon>Bacteroidota</taxon>
        <taxon>Flavobacteriia</taxon>
        <taxon>Flavobacteriales</taxon>
        <taxon>Flavobacteriaceae</taxon>
        <taxon>Cellulophaga</taxon>
    </lineage>
</organism>
<name>A0A1G7LA79_9FLAO</name>
<evidence type="ECO:0000259" key="2">
    <source>
        <dbReference type="Pfam" id="PF00535"/>
    </source>
</evidence>
<dbReference type="InterPro" id="IPR043148">
    <property type="entry name" value="TagF_C"/>
</dbReference>
<dbReference type="Proteomes" id="UP000182114">
    <property type="component" value="Unassembled WGS sequence"/>
</dbReference>
<dbReference type="Gene3D" id="3.40.50.12580">
    <property type="match status" value="1"/>
</dbReference>
<dbReference type="GO" id="GO:0047355">
    <property type="term" value="F:CDP-glycerol glycerophosphotransferase activity"/>
    <property type="evidence" value="ECO:0007669"/>
    <property type="project" value="InterPro"/>
</dbReference>
<protein>
    <submittedName>
        <fullName evidence="3">CDP-glycerol glycerophosphotransferase, TagB/SpsB family</fullName>
    </submittedName>
</protein>
<dbReference type="EMBL" id="FNBD01000016">
    <property type="protein sequence ID" value="SDF46281.1"/>
    <property type="molecule type" value="Genomic_DNA"/>
</dbReference>
<dbReference type="PANTHER" id="PTHR43630">
    <property type="entry name" value="POLY-BETA-1,6-N-ACETYL-D-GLUCOSAMINE SYNTHASE"/>
    <property type="match status" value="1"/>
</dbReference>
<proteinExistence type="inferred from homology"/>
<dbReference type="CDD" id="cd02511">
    <property type="entry name" value="Beta4Glucosyltransferase"/>
    <property type="match status" value="1"/>
</dbReference>